<dbReference type="InterPro" id="IPR036873">
    <property type="entry name" value="Rhodanese-like_dom_sf"/>
</dbReference>
<dbReference type="EMBL" id="LDPH01000034">
    <property type="protein sequence ID" value="KLV21917.1"/>
    <property type="molecule type" value="Genomic_DNA"/>
</dbReference>
<dbReference type="PANTHER" id="PTHR43031">
    <property type="entry name" value="FAD-DEPENDENT OXIDOREDUCTASE"/>
    <property type="match status" value="1"/>
</dbReference>
<dbReference type="CDD" id="cd00158">
    <property type="entry name" value="RHOD"/>
    <property type="match status" value="1"/>
</dbReference>
<name>A0A0J1I7M3_NIACI</name>
<dbReference type="SMART" id="SM00450">
    <property type="entry name" value="RHOD"/>
    <property type="match status" value="1"/>
</dbReference>
<dbReference type="InterPro" id="IPR001763">
    <property type="entry name" value="Rhodanese-like_dom"/>
</dbReference>
<comment type="caution">
    <text evidence="1">The sequence shown here is derived from an EMBL/GenBank/DDBJ whole genome shotgun (WGS) entry which is preliminary data.</text>
</comment>
<dbReference type="PATRIC" id="fig|1397.4.peg.3620"/>
<dbReference type="Proteomes" id="UP000036045">
    <property type="component" value="Unassembled WGS sequence"/>
</dbReference>
<gene>
    <name evidence="1" type="ORF">ABW02_22460</name>
</gene>
<dbReference type="PROSITE" id="PS50206">
    <property type="entry name" value="RHODANESE_3"/>
    <property type="match status" value="1"/>
</dbReference>
<dbReference type="GO" id="GO:0016740">
    <property type="term" value="F:transferase activity"/>
    <property type="evidence" value="ECO:0007669"/>
    <property type="project" value="UniProtKB-KW"/>
</dbReference>
<dbReference type="PANTHER" id="PTHR43031:SF17">
    <property type="entry name" value="SULFURTRANSFERASE YTWF-RELATED"/>
    <property type="match status" value="1"/>
</dbReference>
<accession>A0A0J1I7M3</accession>
<dbReference type="GeneID" id="56350866"/>
<keyword evidence="1" id="KW-0808">Transferase</keyword>
<evidence type="ECO:0000313" key="1">
    <source>
        <dbReference type="EMBL" id="KLV21917.1"/>
    </source>
</evidence>
<dbReference type="Gene3D" id="3.40.250.10">
    <property type="entry name" value="Rhodanese-like domain"/>
    <property type="match status" value="1"/>
</dbReference>
<dbReference type="InterPro" id="IPR050229">
    <property type="entry name" value="GlpE_sulfurtransferase"/>
</dbReference>
<evidence type="ECO:0000313" key="2">
    <source>
        <dbReference type="Proteomes" id="UP000036045"/>
    </source>
</evidence>
<organism evidence="1 2">
    <name type="scientific">Niallia circulans</name>
    <name type="common">Bacillus circulans</name>
    <dbReference type="NCBI Taxonomy" id="1397"/>
    <lineage>
        <taxon>Bacteria</taxon>
        <taxon>Bacillati</taxon>
        <taxon>Bacillota</taxon>
        <taxon>Bacilli</taxon>
        <taxon>Bacillales</taxon>
        <taxon>Bacillaceae</taxon>
        <taxon>Niallia</taxon>
    </lineage>
</organism>
<protein>
    <submittedName>
        <fullName evidence="1">Sulfurtransferase</fullName>
    </submittedName>
</protein>
<reference evidence="1 2" key="1">
    <citation type="submission" date="2015-05" db="EMBL/GenBank/DDBJ databases">
        <title>Whole genome sequence and identification of bacterial endophytes from Costus igneus.</title>
        <authorList>
            <person name="Lee Y.P."/>
            <person name="Gan H.M."/>
            <person name="Eng W."/>
            <person name="Wheatley M.S."/>
            <person name="Caraballo A."/>
            <person name="Polter S."/>
            <person name="Savka M.A."/>
            <person name="Hudson A.O."/>
        </authorList>
    </citation>
    <scope>NUCLEOTIDE SEQUENCE [LARGE SCALE GENOMIC DNA]</scope>
    <source>
        <strain evidence="1 2">RIT379</strain>
    </source>
</reference>
<dbReference type="SUPFAM" id="SSF52821">
    <property type="entry name" value="Rhodanese/Cell cycle control phosphatase"/>
    <property type="match status" value="1"/>
</dbReference>
<dbReference type="Pfam" id="PF00581">
    <property type="entry name" value="Rhodanese"/>
    <property type="match status" value="1"/>
</dbReference>
<keyword evidence="2" id="KW-1185">Reference proteome</keyword>
<sequence>MDTIKTITTEELEEKLTNEEKLELVDVREDEEVAEGIIPGAKHIPMNSIPENLDYFSKDKEYIMICRSGRRSENVCYYLQDQGYKVVNMEGGMLNWHGKTI</sequence>
<dbReference type="AlphaFoldDB" id="A0A0J1I7M3"/>
<dbReference type="RefSeq" id="WP_047944514.1">
    <property type="nucleotide sequence ID" value="NZ_CP053989.1"/>
</dbReference>
<dbReference type="OrthoDB" id="9800872at2"/>
<proteinExistence type="predicted"/>